<comment type="caution">
    <text evidence="7">The sequence shown here is derived from an EMBL/GenBank/DDBJ whole genome shotgun (WGS) entry which is preliminary data.</text>
</comment>
<evidence type="ECO:0000313" key="7">
    <source>
        <dbReference type="EMBL" id="MBE9372874.1"/>
    </source>
</evidence>
<sequence length="441" mass="45444">MVTILLVGFMMINFADKAVLGLAAGPMMRELGMTASQYGAASSAFYAMFGVSAVVVGFIANSYSNRRIILIMVLVWGLAQVPIIFFASVVSVFMSRVVLGAAEGPANPIAVNSAQKWFPDDQRNLPTSLVNLGAALGVVTLAPILSLLIEAHGWRSAFVAVALLGLVWAVLWSAFGRDAPGVRPGQVPGSEGSVALDSHITRAAPPTGDRWISGIDRVPYRNIFFSGTGLSVLIAGFAVYWSIALLVSWIPLYLSGPMALDPAAAGALVVLPWVCGAVAIPAQGAVSDRLLQRGVSSRGARAGVSSGCILTAAVAIAGLTLVSATGVKLALLAIGFSVATVQISVGMTLIAEITPLRQRPAVLATTTAVTGVSGVVAPALAGRFVDAYGAGNATGYHVVFLLTAVLFLAGAVCLAVFARPVRDAARLARLGRAEHAAEPVD</sequence>
<evidence type="ECO:0000256" key="3">
    <source>
        <dbReference type="ARBA" id="ARBA00022989"/>
    </source>
</evidence>
<dbReference type="GO" id="GO:0005886">
    <property type="term" value="C:plasma membrane"/>
    <property type="evidence" value="ECO:0007669"/>
    <property type="project" value="UniProtKB-SubCell"/>
</dbReference>
<feature type="transmembrane region" description="Helical" evidence="5">
    <location>
        <begin position="155"/>
        <end position="175"/>
    </location>
</feature>
<feature type="domain" description="Major facilitator superfamily (MFS) profile" evidence="6">
    <location>
        <begin position="1"/>
        <end position="422"/>
    </location>
</feature>
<dbReference type="InterPro" id="IPR011701">
    <property type="entry name" value="MFS"/>
</dbReference>
<dbReference type="PANTHER" id="PTHR11662">
    <property type="entry name" value="SOLUTE CARRIER FAMILY 17"/>
    <property type="match status" value="1"/>
</dbReference>
<evidence type="ECO:0000256" key="1">
    <source>
        <dbReference type="ARBA" id="ARBA00004651"/>
    </source>
</evidence>
<feature type="transmembrane region" description="Helical" evidence="5">
    <location>
        <begin position="129"/>
        <end position="149"/>
    </location>
</feature>
<evidence type="ECO:0000313" key="8">
    <source>
        <dbReference type="Proteomes" id="UP000598360"/>
    </source>
</evidence>
<dbReference type="InterPro" id="IPR050382">
    <property type="entry name" value="MFS_Na/Anion_cotransporter"/>
</dbReference>
<organism evidence="7 8">
    <name type="scientific">Saccharopolyspora montiporae</name>
    <dbReference type="NCBI Taxonomy" id="2781240"/>
    <lineage>
        <taxon>Bacteria</taxon>
        <taxon>Bacillati</taxon>
        <taxon>Actinomycetota</taxon>
        <taxon>Actinomycetes</taxon>
        <taxon>Pseudonocardiales</taxon>
        <taxon>Pseudonocardiaceae</taxon>
        <taxon>Saccharopolyspora</taxon>
    </lineage>
</organism>
<keyword evidence="3 5" id="KW-1133">Transmembrane helix</keyword>
<evidence type="ECO:0000256" key="4">
    <source>
        <dbReference type="ARBA" id="ARBA00023136"/>
    </source>
</evidence>
<dbReference type="GO" id="GO:0022857">
    <property type="term" value="F:transmembrane transporter activity"/>
    <property type="evidence" value="ECO:0007669"/>
    <property type="project" value="InterPro"/>
</dbReference>
<dbReference type="PROSITE" id="PS50850">
    <property type="entry name" value="MFS"/>
    <property type="match status" value="1"/>
</dbReference>
<dbReference type="InterPro" id="IPR020846">
    <property type="entry name" value="MFS_dom"/>
</dbReference>
<feature type="transmembrane region" description="Helical" evidence="5">
    <location>
        <begin position="329"/>
        <end position="350"/>
    </location>
</feature>
<dbReference type="Gene3D" id="1.20.1250.20">
    <property type="entry name" value="MFS general substrate transporter like domains"/>
    <property type="match status" value="2"/>
</dbReference>
<feature type="transmembrane region" description="Helical" evidence="5">
    <location>
        <begin position="396"/>
        <end position="417"/>
    </location>
</feature>
<gene>
    <name evidence="7" type="ORF">IQ251_00270</name>
</gene>
<feature type="transmembrane region" description="Helical" evidence="5">
    <location>
        <begin position="6"/>
        <end position="24"/>
    </location>
</feature>
<dbReference type="SUPFAM" id="SSF103473">
    <property type="entry name" value="MFS general substrate transporter"/>
    <property type="match status" value="1"/>
</dbReference>
<protein>
    <submittedName>
        <fullName evidence="7">MFS transporter</fullName>
    </submittedName>
</protein>
<feature type="transmembrane region" description="Helical" evidence="5">
    <location>
        <begin position="223"/>
        <end position="243"/>
    </location>
</feature>
<dbReference type="InterPro" id="IPR036259">
    <property type="entry name" value="MFS_trans_sf"/>
</dbReference>
<comment type="subcellular location">
    <subcellularLocation>
        <location evidence="1">Cell membrane</location>
        <topology evidence="1">Multi-pass membrane protein</topology>
    </subcellularLocation>
</comment>
<feature type="transmembrane region" description="Helical" evidence="5">
    <location>
        <begin position="362"/>
        <end position="384"/>
    </location>
</feature>
<accession>A0A929B490</accession>
<feature type="transmembrane region" description="Helical" evidence="5">
    <location>
        <begin position="263"/>
        <end position="282"/>
    </location>
</feature>
<dbReference type="Proteomes" id="UP000598360">
    <property type="component" value="Unassembled WGS sequence"/>
</dbReference>
<feature type="transmembrane region" description="Helical" evidence="5">
    <location>
        <begin position="69"/>
        <end position="93"/>
    </location>
</feature>
<name>A0A929B490_9PSEU</name>
<dbReference type="PANTHER" id="PTHR11662:SF450">
    <property type="entry name" value="BLR1003 PROTEIN"/>
    <property type="match status" value="1"/>
</dbReference>
<dbReference type="Pfam" id="PF07690">
    <property type="entry name" value="MFS_1"/>
    <property type="match status" value="1"/>
</dbReference>
<evidence type="ECO:0000256" key="5">
    <source>
        <dbReference type="SAM" id="Phobius"/>
    </source>
</evidence>
<feature type="transmembrane region" description="Helical" evidence="5">
    <location>
        <begin position="302"/>
        <end position="323"/>
    </location>
</feature>
<dbReference type="AlphaFoldDB" id="A0A929B490"/>
<reference evidence="7" key="1">
    <citation type="submission" date="2020-10" db="EMBL/GenBank/DDBJ databases">
        <title>Diversity and distribution of actinomycetes associated with coral in the coast of Hainan.</title>
        <authorList>
            <person name="Li F."/>
        </authorList>
    </citation>
    <scope>NUCLEOTIDE SEQUENCE</scope>
    <source>
        <strain evidence="7">HNM0983</strain>
    </source>
</reference>
<keyword evidence="8" id="KW-1185">Reference proteome</keyword>
<evidence type="ECO:0000259" key="6">
    <source>
        <dbReference type="PROSITE" id="PS50850"/>
    </source>
</evidence>
<proteinExistence type="predicted"/>
<keyword evidence="2 5" id="KW-0812">Transmembrane</keyword>
<feature type="transmembrane region" description="Helical" evidence="5">
    <location>
        <begin position="44"/>
        <end position="63"/>
    </location>
</feature>
<evidence type="ECO:0000256" key="2">
    <source>
        <dbReference type="ARBA" id="ARBA00022692"/>
    </source>
</evidence>
<dbReference type="EMBL" id="JADEYC010000001">
    <property type="protein sequence ID" value="MBE9372874.1"/>
    <property type="molecule type" value="Genomic_DNA"/>
</dbReference>
<keyword evidence="4 5" id="KW-0472">Membrane</keyword>
<dbReference type="RefSeq" id="WP_193926332.1">
    <property type="nucleotide sequence ID" value="NZ_JADEYC010000001.1"/>
</dbReference>